<dbReference type="SUPFAM" id="SSF51556">
    <property type="entry name" value="Metallo-dependent hydrolases"/>
    <property type="match status" value="1"/>
</dbReference>
<protein>
    <submittedName>
        <fullName evidence="3">Hydrolase</fullName>
    </submittedName>
</protein>
<dbReference type="InterPro" id="IPR006680">
    <property type="entry name" value="Amidohydro-rel"/>
</dbReference>
<reference evidence="3" key="1">
    <citation type="journal article" date="2014" name="Int. J. Syst. Evol. Microbiol.">
        <title>Complete genome sequence of Corynebacterium casei LMG S-19264T (=DSM 44701T), isolated from a smear-ripened cheese.</title>
        <authorList>
            <consortium name="US DOE Joint Genome Institute (JGI-PGF)"/>
            <person name="Walter F."/>
            <person name="Albersmeier A."/>
            <person name="Kalinowski J."/>
            <person name="Ruckert C."/>
        </authorList>
    </citation>
    <scope>NUCLEOTIDE SEQUENCE</scope>
    <source>
        <strain evidence="3">CGMCC 4.7299</strain>
    </source>
</reference>
<dbReference type="AlphaFoldDB" id="A0A8J3FLC7"/>
<dbReference type="Pfam" id="PF04909">
    <property type="entry name" value="Amidohydro_2"/>
    <property type="match status" value="1"/>
</dbReference>
<reference evidence="3" key="2">
    <citation type="submission" date="2020-09" db="EMBL/GenBank/DDBJ databases">
        <authorList>
            <person name="Sun Q."/>
            <person name="Zhou Y."/>
        </authorList>
    </citation>
    <scope>NUCLEOTIDE SEQUENCE</scope>
    <source>
        <strain evidence="3">CGMCC 4.7299</strain>
    </source>
</reference>
<dbReference type="GO" id="GO:0005737">
    <property type="term" value="C:cytoplasm"/>
    <property type="evidence" value="ECO:0007669"/>
    <property type="project" value="TreeGrafter"/>
</dbReference>
<dbReference type="PANTHER" id="PTHR21240:SF28">
    <property type="entry name" value="ISO-OROTATE DECARBOXYLASE (EUROFUNG)"/>
    <property type="match status" value="1"/>
</dbReference>
<evidence type="ECO:0000313" key="3">
    <source>
        <dbReference type="EMBL" id="GGK75841.1"/>
    </source>
</evidence>
<dbReference type="PANTHER" id="PTHR21240">
    <property type="entry name" value="2-AMINO-3-CARBOXYLMUCONATE-6-SEMIALDEHYDE DECARBOXYLASE"/>
    <property type="match status" value="1"/>
</dbReference>
<keyword evidence="4" id="KW-1185">Reference proteome</keyword>
<dbReference type="InterPro" id="IPR032466">
    <property type="entry name" value="Metal_Hydrolase"/>
</dbReference>
<keyword evidence="1" id="KW-0456">Lyase</keyword>
<dbReference type="EMBL" id="BMMX01000001">
    <property type="protein sequence ID" value="GGK75841.1"/>
    <property type="molecule type" value="Genomic_DNA"/>
</dbReference>
<gene>
    <name evidence="3" type="ORF">GCM10012284_07290</name>
</gene>
<organism evidence="3 4">
    <name type="scientific">Mangrovihabitans endophyticus</name>
    <dbReference type="NCBI Taxonomy" id="1751298"/>
    <lineage>
        <taxon>Bacteria</taxon>
        <taxon>Bacillati</taxon>
        <taxon>Actinomycetota</taxon>
        <taxon>Actinomycetes</taxon>
        <taxon>Micromonosporales</taxon>
        <taxon>Micromonosporaceae</taxon>
        <taxon>Mangrovihabitans</taxon>
    </lineage>
</organism>
<dbReference type="InterPro" id="IPR032465">
    <property type="entry name" value="ACMSD"/>
</dbReference>
<comment type="caution">
    <text evidence="3">The sequence shown here is derived from an EMBL/GenBank/DDBJ whole genome shotgun (WGS) entry which is preliminary data.</text>
</comment>
<dbReference type="GO" id="GO:0019748">
    <property type="term" value="P:secondary metabolic process"/>
    <property type="evidence" value="ECO:0007669"/>
    <property type="project" value="TreeGrafter"/>
</dbReference>
<dbReference type="Proteomes" id="UP000656042">
    <property type="component" value="Unassembled WGS sequence"/>
</dbReference>
<evidence type="ECO:0000259" key="2">
    <source>
        <dbReference type="Pfam" id="PF04909"/>
    </source>
</evidence>
<sequence>MPVTVVDINIHHLPEDLFSNPRILNGFLNSAPRGFGEIARVVTMDNGKRQLILEKPKGYQNLNYVEGDYSAESKLAAMDDAGVDYGIMRVPVWQEWLDLETCRQVNDNAFDIVQRSHGRLFATACVPPWGGKENIYEVERCVKELGAVGVQVACHYGQLYLDDEVFEPYWKVLDGLGVPVIVHHTPLPVEWRSLVEYTNFRREFGRIVDQATAVGRELFSGMFDRFPNLRFIHTMLGGNWFANTALLTPHASNKKEAMVRLDPTGGEKIKGYLERNIFFDLTHPHSWGKDQVECALKVNGADHFLFGSSFPVVYGWMSQGVEFVKSTLDISAADRDMVLSGNAVRLFRLPVPAADAAARA</sequence>
<keyword evidence="3" id="KW-0378">Hydrolase</keyword>
<proteinExistence type="predicted"/>
<dbReference type="GO" id="GO:0016787">
    <property type="term" value="F:hydrolase activity"/>
    <property type="evidence" value="ECO:0007669"/>
    <property type="project" value="UniProtKB-KW"/>
</dbReference>
<evidence type="ECO:0000313" key="4">
    <source>
        <dbReference type="Proteomes" id="UP000656042"/>
    </source>
</evidence>
<feature type="domain" description="Amidohydrolase-related" evidence="2">
    <location>
        <begin position="96"/>
        <end position="349"/>
    </location>
</feature>
<dbReference type="GO" id="GO:0016831">
    <property type="term" value="F:carboxy-lyase activity"/>
    <property type="evidence" value="ECO:0007669"/>
    <property type="project" value="InterPro"/>
</dbReference>
<accession>A0A8J3FLC7</accession>
<dbReference type="Gene3D" id="3.20.20.140">
    <property type="entry name" value="Metal-dependent hydrolases"/>
    <property type="match status" value="1"/>
</dbReference>
<name>A0A8J3FLC7_9ACTN</name>
<evidence type="ECO:0000256" key="1">
    <source>
        <dbReference type="ARBA" id="ARBA00023239"/>
    </source>
</evidence>